<dbReference type="GO" id="GO:0000139">
    <property type="term" value="C:Golgi membrane"/>
    <property type="evidence" value="ECO:0007669"/>
    <property type="project" value="UniProtKB-SubCell"/>
</dbReference>
<organism evidence="10 11">
    <name type="scientific">Wuchereria bancrofti</name>
    <dbReference type="NCBI Taxonomy" id="6293"/>
    <lineage>
        <taxon>Eukaryota</taxon>
        <taxon>Metazoa</taxon>
        <taxon>Ecdysozoa</taxon>
        <taxon>Nematoda</taxon>
        <taxon>Chromadorea</taxon>
        <taxon>Rhabditida</taxon>
        <taxon>Spirurina</taxon>
        <taxon>Spiruromorpha</taxon>
        <taxon>Filarioidea</taxon>
        <taxon>Onchocercidae</taxon>
        <taxon>Wuchereria</taxon>
    </lineage>
</organism>
<dbReference type="Pfam" id="PF12931">
    <property type="entry name" value="TPR_Sec16"/>
    <property type="match status" value="1"/>
</dbReference>
<dbReference type="Pfam" id="PF12932">
    <property type="entry name" value="Sec16"/>
    <property type="match status" value="1"/>
</dbReference>
<feature type="compositionally biased region" description="Basic and acidic residues" evidence="7">
    <location>
        <begin position="778"/>
        <end position="794"/>
    </location>
</feature>
<gene>
    <name evidence="10" type="ORF">WBA_LOCUS1109</name>
</gene>
<dbReference type="GO" id="GO:0070973">
    <property type="term" value="P:protein localization to endoplasmic reticulum exit site"/>
    <property type="evidence" value="ECO:0007669"/>
    <property type="project" value="TreeGrafter"/>
</dbReference>
<evidence type="ECO:0000313" key="10">
    <source>
        <dbReference type="EMBL" id="VDM07723.1"/>
    </source>
</evidence>
<feature type="region of interest" description="Disordered" evidence="7">
    <location>
        <begin position="778"/>
        <end position="798"/>
    </location>
</feature>
<dbReference type="AlphaFoldDB" id="A0A3P7DES2"/>
<evidence type="ECO:0000256" key="4">
    <source>
        <dbReference type="ARBA" id="ARBA00022824"/>
    </source>
</evidence>
<keyword evidence="6" id="KW-0333">Golgi apparatus</keyword>
<comment type="subcellular location">
    <subcellularLocation>
        <location evidence="1">Endoplasmic reticulum</location>
    </subcellularLocation>
    <subcellularLocation>
        <location evidence="6">Golgi apparatus membrane</location>
    </subcellularLocation>
</comment>
<feature type="compositionally biased region" description="Low complexity" evidence="7">
    <location>
        <begin position="22"/>
        <end position="43"/>
    </location>
</feature>
<dbReference type="FunCoup" id="A0A3P7DES2">
    <property type="interactions" value="80"/>
</dbReference>
<sequence length="1714" mass="192524">MKLQTNTQQQERNDAKNISEVSQEQQQQQQQQQPPYWWHQQSQTGTDPYSAAVFEGFRASSGDIGHIKSWQTPNIPSTFSTQQPERIPEEKTASLEIHEQKNEQVPYSFGIHQPILDSKRRIHSSNAESKEAIDEKYNGQHVKVELISGDDAEGNVAANALLLEEKEQAVNETENDVPVVAMAQVTPMIATSIATATETSFSADVLFCNQTLSTTVSSANIARVDPISNNDPSGFSVNRVVTTLQSVIPKPQIPSLASVANSARSTPLLLNKETDEIQNTADIEEKTSTISNIVSVTNSQQPSAAIASVKGLETVMCSASNQLRKVVDSHPIDGVQEIRSENELRQIVKEEDTREHNMSTSEQSTDSTAPEDSISRPTEKQWNSKNVRDRYRIIRQQYPEVIKRLDRLRMETHNLDWRPMQKAPLVEVDENAHRSIPCRKQRNSVAVGIDSNFTANSKNVETISDSRPSSKMNHSYTLPDRIGSENSFVKNDVYYGEDFVNSLRRTRYTRTREHDYFLSRGTKSEMGEIGPYRGPALAKHKHMMQHAYGYNSSIGYQSNEHYPSGRHSLGPHLGRRVAHELAMIYDGDNVPMRRPQSSFDAPYSKYQQLNEFAQDCRQNHEGEHSFESREGSSGSDSEMARIHNKQEMARQAVGTRYDSLPLTAPNEFYYFGVIQLPQERVEYIMRRLPPPPEYFQLPAIEKAAYLFYCVLYRHHFLSVDLFHKKFNREFFSYMCEGDSAEVALWKICKHTQDEYIAKRSINQLKAYEMSQKQLFSDEHETLDSRQSERGSRCDVEDDSDQLSIDSAAKEPMKFRVPHSFLKFGVGGKAIILNVQNSENILEIRDLKSLFGNQKLLRISNAIESFRGPLIAGFTPTHSVHLYIQRQIELILKSEAYLANPSNSLESDCLLIWQLLEMLVQQQGRVTGPDLSRLLMATCNVPEQRRHSKEKLSLHTTNFNEFSVDSKAYDRFTQLLIGGHIKEALESAIKDGLYSDAMILARRMCANEPQELEKVETAFLSHRSEMNPVMTLLSVANGQPAPVLTSPPMDETNSWRSHVAIVLANLNNPTALGTVHQLGCVLARRGLHAAADFCFLAVSLLISSYNPFQPIPKSDDMNADIRRHITLIHATLPGEEMNYDFSKNFSIIDLHATEIFHYSTKLANNGSLINFNTSIAYQLHRLDYAEMVSEFGNSAGDAFRYCVEIAKEIWDRHHEIDIEQLERLYELAERLKFVASAEANSTVWLPALRSFIDNQKKMTEESKVIQDDAITVIDHNDEDVGLIMIPKVSPQESKVIQDDAITVIDHNDEDVGLIMIPKVSPQMEAPVNFTENNDNQKNDFANTATLGSETVKWHIGQEAATFSTIPVKQHEAENQKAAENNDYRMQLAQQQERVETYSNTNVSINPQYPSLPPVLQTSTNDSVENSITNHTTIVSPSLLQANEQISHETVQNYYDDSTYDWKILKMKQQTDSKGANNEIVAECVTDNNTSTISHENIPHGMEAKVPNGMLPTGTTGRQIQGTFQSAHLSSIIQNSELSFSSQQQSNMVKKDEKANNGEKLINDHRQNPGLFSKLKATIAKAIPSSNEMILPDDKHPSIVWDPKLNRYVGEGIEEESVPKPPPSITGTSEKLNGSTYGKTGGLTAARLSGGSRYFNPLIETSSSKPATHTAPLLPPVPASASFGFIPSMPDENEASTESPFSVDTTPLSKETENAE</sequence>
<evidence type="ECO:0000256" key="6">
    <source>
        <dbReference type="RuleBase" id="RU364101"/>
    </source>
</evidence>
<dbReference type="PANTHER" id="PTHR13402:SF6">
    <property type="entry name" value="SECRETORY 16, ISOFORM I"/>
    <property type="match status" value="1"/>
</dbReference>
<keyword evidence="4 6" id="KW-0256">Endoplasmic reticulum</keyword>
<feature type="compositionally biased region" description="Polar residues" evidence="7">
    <location>
        <begin position="1694"/>
        <end position="1707"/>
    </location>
</feature>
<feature type="compositionally biased region" description="Polar residues" evidence="7">
    <location>
        <begin position="358"/>
        <end position="370"/>
    </location>
</feature>
<evidence type="ECO:0000259" key="8">
    <source>
        <dbReference type="Pfam" id="PF12931"/>
    </source>
</evidence>
<feature type="region of interest" description="Disordered" evidence="7">
    <location>
        <begin position="1612"/>
        <end position="1634"/>
    </location>
</feature>
<comment type="similarity">
    <text evidence="2 6">Belongs to the SEC16 family.</text>
</comment>
<dbReference type="OMA" id="ERVEYIM"/>
<keyword evidence="3 6" id="KW-0813">Transport</keyword>
<feature type="compositionally biased region" description="Basic and acidic residues" evidence="7">
    <location>
        <begin position="338"/>
        <end position="357"/>
    </location>
</feature>
<evidence type="ECO:0000259" key="9">
    <source>
        <dbReference type="Pfam" id="PF12932"/>
    </source>
</evidence>
<dbReference type="OrthoDB" id="8918678at2759"/>
<keyword evidence="6" id="KW-0653">Protein transport</keyword>
<feature type="region of interest" description="Disordered" evidence="7">
    <location>
        <begin position="619"/>
        <end position="639"/>
    </location>
</feature>
<evidence type="ECO:0000313" key="11">
    <source>
        <dbReference type="Proteomes" id="UP000270924"/>
    </source>
</evidence>
<dbReference type="InterPro" id="IPR024340">
    <property type="entry name" value="Sec16_CCD"/>
</dbReference>
<dbReference type="GO" id="GO:0015031">
    <property type="term" value="P:protein transport"/>
    <property type="evidence" value="ECO:0007669"/>
    <property type="project" value="UniProtKB-KW"/>
</dbReference>
<feature type="compositionally biased region" description="Polar residues" evidence="7">
    <location>
        <begin position="1"/>
        <end position="10"/>
    </location>
</feature>
<protein>
    <recommendedName>
        <fullName evidence="6">Protein transport protein sec16</fullName>
    </recommendedName>
</protein>
<evidence type="ECO:0000256" key="1">
    <source>
        <dbReference type="ARBA" id="ARBA00004240"/>
    </source>
</evidence>
<dbReference type="GO" id="GO:0016192">
    <property type="term" value="P:vesicle-mediated transport"/>
    <property type="evidence" value="ECO:0007669"/>
    <property type="project" value="UniProtKB-KW"/>
</dbReference>
<evidence type="ECO:0000256" key="2">
    <source>
        <dbReference type="ARBA" id="ARBA00005927"/>
    </source>
</evidence>
<feature type="compositionally biased region" description="Polar residues" evidence="7">
    <location>
        <begin position="1623"/>
        <end position="1634"/>
    </location>
</feature>
<feature type="region of interest" description="Disordered" evidence="7">
    <location>
        <begin position="1"/>
        <end position="44"/>
    </location>
</feature>
<dbReference type="PANTHER" id="PTHR13402">
    <property type="entry name" value="RGPR-RELATED"/>
    <property type="match status" value="1"/>
</dbReference>
<feature type="compositionally biased region" description="Basic and acidic residues" evidence="7">
    <location>
        <begin position="619"/>
        <end position="630"/>
    </location>
</feature>
<feature type="domain" description="Sec16 central conserved" evidence="9">
    <location>
        <begin position="819"/>
        <end position="923"/>
    </location>
</feature>
<dbReference type="GO" id="GO:0007030">
    <property type="term" value="P:Golgi organization"/>
    <property type="evidence" value="ECO:0007669"/>
    <property type="project" value="TreeGrafter"/>
</dbReference>
<evidence type="ECO:0000256" key="5">
    <source>
        <dbReference type="ARBA" id="ARBA00022892"/>
    </source>
</evidence>
<feature type="region of interest" description="Disordered" evidence="7">
    <location>
        <begin position="1661"/>
        <end position="1714"/>
    </location>
</feature>
<dbReference type="Gene3D" id="1.25.40.1030">
    <property type="match status" value="1"/>
</dbReference>
<evidence type="ECO:0000256" key="7">
    <source>
        <dbReference type="SAM" id="MobiDB-lite"/>
    </source>
</evidence>
<dbReference type="GO" id="GO:0070971">
    <property type="term" value="C:endoplasmic reticulum exit site"/>
    <property type="evidence" value="ECO:0007669"/>
    <property type="project" value="UniProtKB-ARBA"/>
</dbReference>
<dbReference type="InterPro" id="IPR024298">
    <property type="entry name" value="Sec16_Sec23-bd"/>
</dbReference>
<feature type="region of interest" description="Disordered" evidence="7">
    <location>
        <begin position="338"/>
        <end position="383"/>
    </location>
</feature>
<keyword evidence="6" id="KW-0472">Membrane</keyword>
<reference evidence="10 11" key="1">
    <citation type="submission" date="2018-11" db="EMBL/GenBank/DDBJ databases">
        <authorList>
            <consortium name="Pathogen Informatics"/>
        </authorList>
    </citation>
    <scope>NUCLEOTIDE SEQUENCE [LARGE SCALE GENOMIC DNA]</scope>
</reference>
<feature type="domain" description="Sec16 Sec23-binding" evidence="8">
    <location>
        <begin position="973"/>
        <end position="1249"/>
    </location>
</feature>
<dbReference type="CDD" id="cd09233">
    <property type="entry name" value="ACE1-Sec16-like"/>
    <property type="match status" value="1"/>
</dbReference>
<accession>A0A3P7DES2</accession>
<proteinExistence type="inferred from homology"/>
<dbReference type="Proteomes" id="UP000270924">
    <property type="component" value="Unassembled WGS sequence"/>
</dbReference>
<dbReference type="EMBL" id="UYWW01000205">
    <property type="protein sequence ID" value="VDM07723.1"/>
    <property type="molecule type" value="Genomic_DNA"/>
</dbReference>
<keyword evidence="5 6" id="KW-0931">ER-Golgi transport</keyword>
<name>A0A3P7DES2_WUCBA</name>
<evidence type="ECO:0000256" key="3">
    <source>
        <dbReference type="ARBA" id="ARBA00022448"/>
    </source>
</evidence>
<keyword evidence="11" id="KW-1185">Reference proteome</keyword>
<dbReference type="GO" id="GO:0012507">
    <property type="term" value="C:ER to Golgi transport vesicle membrane"/>
    <property type="evidence" value="ECO:0007669"/>
    <property type="project" value="TreeGrafter"/>
</dbReference>
<dbReference type="InParanoid" id="A0A3P7DES2"/>